<name>A0A377QZZ3_9NEIS</name>
<dbReference type="EMBL" id="UGJJ01000001">
    <property type="protein sequence ID" value="STR00409.1"/>
    <property type="molecule type" value="Genomic_DNA"/>
</dbReference>
<keyword evidence="15" id="KW-1185">Reference proteome</keyword>
<organism evidence="14 15">
    <name type="scientific">Kingella potus</name>
    <dbReference type="NCBI Taxonomy" id="265175"/>
    <lineage>
        <taxon>Bacteria</taxon>
        <taxon>Pseudomonadati</taxon>
        <taxon>Pseudomonadota</taxon>
        <taxon>Betaproteobacteria</taxon>
        <taxon>Neisseriales</taxon>
        <taxon>Neisseriaceae</taxon>
        <taxon>Kingella</taxon>
    </lineage>
</organism>
<dbReference type="Gene3D" id="3.40.50.2000">
    <property type="entry name" value="Glycogen Phosphorylase B"/>
    <property type="match status" value="2"/>
</dbReference>
<dbReference type="AlphaFoldDB" id="A0A377QZZ3"/>
<comment type="subcellular location">
    <subcellularLocation>
        <location evidence="1">Cell inner membrane</location>
        <topology evidence="1">Peripheral membrane protein</topology>
        <orientation evidence="1">Cytoplasmic side</orientation>
    </subcellularLocation>
</comment>
<dbReference type="EC" id="2.4.99.23" evidence="10"/>
<evidence type="ECO:0000256" key="12">
    <source>
        <dbReference type="ARBA" id="ARBA00044330"/>
    </source>
</evidence>
<evidence type="ECO:0000256" key="1">
    <source>
        <dbReference type="ARBA" id="ARBA00004515"/>
    </source>
</evidence>
<evidence type="ECO:0000256" key="7">
    <source>
        <dbReference type="ARBA" id="ARBA00022985"/>
    </source>
</evidence>
<dbReference type="PANTHER" id="PTHR30160">
    <property type="entry name" value="TETRAACYLDISACCHARIDE 4'-KINASE-RELATED"/>
    <property type="match status" value="1"/>
</dbReference>
<dbReference type="PANTHER" id="PTHR30160:SF19">
    <property type="entry name" value="LIPOPOLYSACCHARIDE HEPTOSYLTRANSFERASE 1"/>
    <property type="match status" value="1"/>
</dbReference>
<evidence type="ECO:0000313" key="15">
    <source>
        <dbReference type="Proteomes" id="UP000254293"/>
    </source>
</evidence>
<keyword evidence="6 14" id="KW-0808">Transferase</keyword>
<dbReference type="GO" id="GO:0009244">
    <property type="term" value="P:lipopolysaccharide core region biosynthetic process"/>
    <property type="evidence" value="ECO:0007669"/>
    <property type="project" value="InterPro"/>
</dbReference>
<dbReference type="SUPFAM" id="SSF53756">
    <property type="entry name" value="UDP-Glycosyltransferase/glycogen phosphorylase"/>
    <property type="match status" value="1"/>
</dbReference>
<gene>
    <name evidence="14" type="primary">rfaC</name>
    <name evidence="14" type="ORF">NCTC13336_00616</name>
</gene>
<sequence length="330" mass="36815">MKVLLVRLSSMGDLIHTLPAVSDLSRMRPDVELHWLCEEGFSDIARLHPFVKKIHTLRWRQWRKKLFEKETWEEIGRLKTVLAQEGFDFVLDSQGLLKSALPARMADAPVTGLDRKSVRESLAAFFYSRVFPVEKGLDAVLRNRLLFAQAFDYERPSEISFGALVPQNTGLELPQKPYYAALHASSRDSKLWRRENWLQLAQMLHRHDGGTVWLPWGSEAEKMRAEEMAEAAPYIKVCGKMNLLQAAALLDGAAAVAGVDTGLLHLANALGKPLVGIYTDTDPQKTGVQQSPKAKNCGGVGQMPGAEEVYRLLLECIAAGKPAEQGDEQR</sequence>
<evidence type="ECO:0000256" key="11">
    <source>
        <dbReference type="ARBA" id="ARBA00044190"/>
    </source>
</evidence>
<dbReference type="InterPro" id="IPR051199">
    <property type="entry name" value="LPS_LOS_Heptosyltrfase"/>
</dbReference>
<keyword evidence="7" id="KW-0448">Lipopolysaccharide biosynthesis</keyword>
<evidence type="ECO:0000256" key="3">
    <source>
        <dbReference type="ARBA" id="ARBA00022475"/>
    </source>
</evidence>
<evidence type="ECO:0000256" key="5">
    <source>
        <dbReference type="ARBA" id="ARBA00022676"/>
    </source>
</evidence>
<evidence type="ECO:0000256" key="8">
    <source>
        <dbReference type="ARBA" id="ARBA00023136"/>
    </source>
</evidence>
<dbReference type="InterPro" id="IPR002201">
    <property type="entry name" value="Glyco_trans_9"/>
</dbReference>
<evidence type="ECO:0000256" key="10">
    <source>
        <dbReference type="ARBA" id="ARBA00044041"/>
    </source>
</evidence>
<comment type="pathway">
    <text evidence="2">Bacterial outer membrane biogenesis; LPS core biosynthesis.</text>
</comment>
<evidence type="ECO:0000256" key="13">
    <source>
        <dbReference type="ARBA" id="ARBA00049201"/>
    </source>
</evidence>
<dbReference type="CDD" id="cd03789">
    <property type="entry name" value="GT9_LPS_heptosyltransferase"/>
    <property type="match status" value="1"/>
</dbReference>
<keyword evidence="5" id="KW-0328">Glycosyltransferase</keyword>
<accession>A0A377QZZ3</accession>
<comment type="catalytic activity">
    <reaction evidence="13">
        <text>an alpha-Kdo-(2-&gt;4)-alpha-Kdo-(2-&gt;6)-lipid A + ADP-L-glycero-beta-D-manno-heptose = an L-alpha-D-Hep-(1-&gt;5)-[alpha-Kdo-(2-&gt;4)]-alpha-Kdo-(2-&gt;6)-lipid A + ADP + H(+)</text>
        <dbReference type="Rhea" id="RHEA:74067"/>
        <dbReference type="ChEBI" id="CHEBI:15378"/>
        <dbReference type="ChEBI" id="CHEBI:61506"/>
        <dbReference type="ChEBI" id="CHEBI:176431"/>
        <dbReference type="ChEBI" id="CHEBI:193068"/>
        <dbReference type="ChEBI" id="CHEBI:456216"/>
        <dbReference type="EC" id="2.4.99.23"/>
    </reaction>
</comment>
<comment type="similarity">
    <text evidence="9">Belongs to the glycosyltransferase 9 family.</text>
</comment>
<dbReference type="InterPro" id="IPR011908">
    <property type="entry name" value="LipoPS_heptosylTferase-I"/>
</dbReference>
<dbReference type="GO" id="GO:0008713">
    <property type="term" value="F:ADP-heptose-lipopolysaccharide heptosyltransferase activity"/>
    <property type="evidence" value="ECO:0007669"/>
    <property type="project" value="TreeGrafter"/>
</dbReference>
<dbReference type="GO" id="GO:0005829">
    <property type="term" value="C:cytosol"/>
    <property type="evidence" value="ECO:0007669"/>
    <property type="project" value="TreeGrafter"/>
</dbReference>
<keyword evidence="4" id="KW-0997">Cell inner membrane</keyword>
<evidence type="ECO:0000256" key="6">
    <source>
        <dbReference type="ARBA" id="ARBA00022679"/>
    </source>
</evidence>
<dbReference type="Proteomes" id="UP000254293">
    <property type="component" value="Unassembled WGS sequence"/>
</dbReference>
<evidence type="ECO:0000313" key="14">
    <source>
        <dbReference type="EMBL" id="STR00409.1"/>
    </source>
</evidence>
<evidence type="ECO:0000256" key="9">
    <source>
        <dbReference type="ARBA" id="ARBA00043995"/>
    </source>
</evidence>
<keyword evidence="8" id="KW-0472">Membrane</keyword>
<dbReference type="GO" id="GO:0005886">
    <property type="term" value="C:plasma membrane"/>
    <property type="evidence" value="ECO:0007669"/>
    <property type="project" value="UniProtKB-SubCell"/>
</dbReference>
<evidence type="ECO:0000256" key="4">
    <source>
        <dbReference type="ARBA" id="ARBA00022519"/>
    </source>
</evidence>
<reference evidence="14 15" key="1">
    <citation type="submission" date="2018-06" db="EMBL/GenBank/DDBJ databases">
        <authorList>
            <consortium name="Pathogen Informatics"/>
            <person name="Doyle S."/>
        </authorList>
    </citation>
    <scope>NUCLEOTIDE SEQUENCE [LARGE SCALE GENOMIC DNA]</scope>
    <source>
        <strain evidence="14 15">NCTC13336</strain>
    </source>
</reference>
<dbReference type="NCBIfam" id="TIGR02193">
    <property type="entry name" value="heptsyl_trn_I"/>
    <property type="match status" value="1"/>
</dbReference>
<dbReference type="Pfam" id="PF01075">
    <property type="entry name" value="Glyco_transf_9"/>
    <property type="match status" value="1"/>
</dbReference>
<protein>
    <recommendedName>
        <fullName evidence="11">Lipopolysaccharide heptosyltransferase 1</fullName>
        <ecNumber evidence="10">2.4.99.23</ecNumber>
    </recommendedName>
    <alternativeName>
        <fullName evidence="12">ADP-heptose:lipopolysaccharide heptosyltransferase I</fullName>
    </alternativeName>
</protein>
<keyword evidence="3" id="KW-1003">Cell membrane</keyword>
<dbReference type="OrthoDB" id="9767552at2"/>
<evidence type="ECO:0000256" key="2">
    <source>
        <dbReference type="ARBA" id="ARBA00004713"/>
    </source>
</evidence>
<dbReference type="RefSeq" id="WP_115307687.1">
    <property type="nucleotide sequence ID" value="NZ_CP091516.1"/>
</dbReference>
<proteinExistence type="inferred from homology"/>